<dbReference type="EMBL" id="FJOF01000015">
    <property type="protein sequence ID" value="CZR49167.1"/>
    <property type="molecule type" value="Genomic_DNA"/>
</dbReference>
<organism evidence="3 4">
    <name type="scientific">Fusarium proliferatum (strain ET1)</name>
    <name type="common">Orchid endophyte fungus</name>
    <dbReference type="NCBI Taxonomy" id="1227346"/>
    <lineage>
        <taxon>Eukaryota</taxon>
        <taxon>Fungi</taxon>
        <taxon>Dikarya</taxon>
        <taxon>Ascomycota</taxon>
        <taxon>Pezizomycotina</taxon>
        <taxon>Sordariomycetes</taxon>
        <taxon>Hypocreomycetidae</taxon>
        <taxon>Hypocreales</taxon>
        <taxon>Nectriaceae</taxon>
        <taxon>Fusarium</taxon>
        <taxon>Fusarium fujikuroi species complex</taxon>
    </lineage>
</organism>
<accession>A0A1L7W9A9</accession>
<dbReference type="AlphaFoldDB" id="A0A1L7W9A9"/>
<feature type="compositionally biased region" description="Low complexity" evidence="1">
    <location>
        <begin position="369"/>
        <end position="391"/>
    </location>
</feature>
<feature type="compositionally biased region" description="Low complexity" evidence="1">
    <location>
        <begin position="50"/>
        <end position="66"/>
    </location>
</feature>
<evidence type="ECO:0008006" key="5">
    <source>
        <dbReference type="Google" id="ProtNLM"/>
    </source>
</evidence>
<feature type="chain" id="PRO_5013312957" description="Apple domain-containing protein" evidence="2">
    <location>
        <begin position="19"/>
        <end position="770"/>
    </location>
</feature>
<evidence type="ECO:0000256" key="1">
    <source>
        <dbReference type="SAM" id="MobiDB-lite"/>
    </source>
</evidence>
<feature type="region of interest" description="Disordered" evidence="1">
    <location>
        <begin position="23"/>
        <end position="83"/>
    </location>
</feature>
<proteinExistence type="predicted"/>
<feature type="signal peptide" evidence="2">
    <location>
        <begin position="1"/>
        <end position="18"/>
    </location>
</feature>
<dbReference type="Proteomes" id="UP000183971">
    <property type="component" value="Unassembled WGS sequence"/>
</dbReference>
<protein>
    <recommendedName>
        <fullName evidence="5">Apple domain-containing protein</fullName>
    </recommendedName>
</protein>
<sequence length="770" mass="81269">MQSKIALVTLSLIGFAVGGPCKPSSRATVSSQSATSSVVTIDGSETSTDSHTNLNSLTITSSTATTEVPSLTHPQSSTTTEEEDIIITNAISGGSFASRDRNSPSGLTNFGASGNAEFHQGGCYRADGSLDDGCAALSANGDVTKRSFFGSFASIFQTVRSVPRKKYTIQFFYLIRSAGSQGCVASATFGNSEFYSQPASSSGLSWARVLRQVEAPSDLPTFAISLTCSGGGVSSILVDSIFISDQVTPETIDNFKLDLGGSPPIDPVETTTAIRAQESPALTTRPSGSTSTEDLGSTSAETRISTASPKINSSASTESKSTGSAPETSSASSESSEITRTSSTEPTSEEIADTIVISASSTSLAARDTSMTETTSSTSEEVGSTSQSVTTAEPSHTTGSVCKQTCEIINDYYVHLDDFGCDLNGVFTNSDAIYTLPGEDVGATQTHWHNSNDECAEICETLPGCLSAGFQRLSGRCFFSNTLVTRDEIRDGRDSQMVHWFGMECFTCGCTSDETLTTAIPTATFVPESTGFTSTTKATQPTGVCHNNRGQECEISPSSVENNDYVCIVGGVFLGEIWTVPRSMYPMQENGEQCAAICDTLENCESSGYFGMENHCLSTATKITTADFADPDPNYDDPGLDPKNSVWSHRSCYACPTCVLSNAPLPKSPTCNYKPGDSCTRVSADGVLCNYSGMLPGTFGIDGSSYPDQSSPGKCAAICRKMKGCLGSGYRNGQCMFTRTTLVPGDFLDRHTYDLVWDDPSCFVCPGCST</sequence>
<feature type="compositionally biased region" description="Polar residues" evidence="1">
    <location>
        <begin position="67"/>
        <end position="77"/>
    </location>
</feature>
<comment type="caution">
    <text evidence="3">The sequence shown here is derived from an EMBL/GenBank/DDBJ whole genome shotgun (WGS) entry which is preliminary data.</text>
</comment>
<feature type="compositionally biased region" description="Low complexity" evidence="1">
    <location>
        <begin position="313"/>
        <end position="346"/>
    </location>
</feature>
<dbReference type="RefSeq" id="XP_031089676.1">
    <property type="nucleotide sequence ID" value="XM_031224415.1"/>
</dbReference>
<dbReference type="GeneID" id="42057464"/>
<evidence type="ECO:0000256" key="2">
    <source>
        <dbReference type="SAM" id="SignalP"/>
    </source>
</evidence>
<gene>
    <name evidence="3" type="ORF">FPRO_12600</name>
</gene>
<name>A0A1L7W9A9_FUSPR</name>
<feature type="compositionally biased region" description="Low complexity" evidence="1">
    <location>
        <begin position="24"/>
        <end position="40"/>
    </location>
</feature>
<dbReference type="VEuPathDB" id="FungiDB:FPRO_12600"/>
<feature type="region of interest" description="Disordered" evidence="1">
    <location>
        <begin position="258"/>
        <end position="396"/>
    </location>
</feature>
<keyword evidence="4" id="KW-1185">Reference proteome</keyword>
<feature type="compositionally biased region" description="Polar residues" evidence="1">
    <location>
        <begin position="269"/>
        <end position="312"/>
    </location>
</feature>
<evidence type="ECO:0000313" key="3">
    <source>
        <dbReference type="EMBL" id="CZR49167.1"/>
    </source>
</evidence>
<reference evidence="4" key="1">
    <citation type="journal article" date="2016" name="Genome Biol. Evol.">
        <title>Comparative 'omics' of the Fusarium fujikuroi species complex highlights differences in genetic potential and metabolite synthesis.</title>
        <authorList>
            <person name="Niehaus E.-M."/>
            <person name="Muensterkoetter M."/>
            <person name="Proctor R.H."/>
            <person name="Brown D.W."/>
            <person name="Sharon A."/>
            <person name="Idan Y."/>
            <person name="Oren-Young L."/>
            <person name="Sieber C.M."/>
            <person name="Novak O."/>
            <person name="Pencik A."/>
            <person name="Tarkowska D."/>
            <person name="Hromadova K."/>
            <person name="Freeman S."/>
            <person name="Maymon M."/>
            <person name="Elazar M."/>
            <person name="Youssef S.A."/>
            <person name="El-Shabrawy E.S.M."/>
            <person name="Shalaby A.B.A."/>
            <person name="Houterman P."/>
            <person name="Brock N.L."/>
            <person name="Burkhardt I."/>
            <person name="Tsavkelova E.A."/>
            <person name="Dickschat J.S."/>
            <person name="Galuszka P."/>
            <person name="Gueldener U."/>
            <person name="Tudzynski B."/>
        </authorList>
    </citation>
    <scope>NUCLEOTIDE SEQUENCE [LARGE SCALE GENOMIC DNA]</scope>
    <source>
        <strain evidence="4">ET1</strain>
    </source>
</reference>
<evidence type="ECO:0000313" key="4">
    <source>
        <dbReference type="Proteomes" id="UP000183971"/>
    </source>
</evidence>
<keyword evidence="2" id="KW-0732">Signal</keyword>